<dbReference type="AlphaFoldDB" id="A0A2T3N490"/>
<dbReference type="PROSITE" id="PS00878">
    <property type="entry name" value="ODR_DC_2_1"/>
    <property type="match status" value="1"/>
</dbReference>
<dbReference type="OrthoDB" id="9802147at2"/>
<evidence type="ECO:0000256" key="1">
    <source>
        <dbReference type="ARBA" id="ARBA00001933"/>
    </source>
</evidence>
<dbReference type="SUPFAM" id="SSF51419">
    <property type="entry name" value="PLP-binding barrel"/>
    <property type="match status" value="1"/>
</dbReference>
<evidence type="ECO:0000313" key="9">
    <source>
        <dbReference type="Proteomes" id="UP000240904"/>
    </source>
</evidence>
<organism evidence="8 9">
    <name type="scientific">Photobacterium lipolyticum</name>
    <dbReference type="NCBI Taxonomy" id="266810"/>
    <lineage>
        <taxon>Bacteria</taxon>
        <taxon>Pseudomonadati</taxon>
        <taxon>Pseudomonadota</taxon>
        <taxon>Gammaproteobacteria</taxon>
        <taxon>Vibrionales</taxon>
        <taxon>Vibrionaceae</taxon>
        <taxon>Photobacterium</taxon>
    </lineage>
</organism>
<feature type="active site" description="Proton donor" evidence="4">
    <location>
        <position position="334"/>
    </location>
</feature>
<evidence type="ECO:0000256" key="2">
    <source>
        <dbReference type="ARBA" id="ARBA00022898"/>
    </source>
</evidence>
<feature type="modified residue" description="N6-(pyridoxal phosphate)lysine" evidence="4">
    <location>
        <position position="49"/>
    </location>
</feature>
<dbReference type="PANTHER" id="PTHR43727:SF2">
    <property type="entry name" value="GROUP IV DECARBOXYLASE"/>
    <property type="match status" value="1"/>
</dbReference>
<feature type="domain" description="Orn/DAP/Arg decarboxylase 2 N-terminal" evidence="7">
    <location>
        <begin position="40"/>
        <end position="271"/>
    </location>
</feature>
<dbReference type="Pfam" id="PF02784">
    <property type="entry name" value="Orn_Arg_deC_N"/>
    <property type="match status" value="1"/>
</dbReference>
<dbReference type="PRINTS" id="PR01179">
    <property type="entry name" value="ODADCRBXLASE"/>
</dbReference>
<protein>
    <submittedName>
        <fullName evidence="8">Diaminopimelate decarboxylase</fullName>
    </submittedName>
</protein>
<comment type="similarity">
    <text evidence="5">Belongs to the Orn/Lys/Arg decarboxylase class-II family.</text>
</comment>
<comment type="cofactor">
    <cofactor evidence="1 4">
        <name>pyridoxal 5'-phosphate</name>
        <dbReference type="ChEBI" id="CHEBI:597326"/>
    </cofactor>
</comment>
<evidence type="ECO:0000259" key="6">
    <source>
        <dbReference type="Pfam" id="PF00278"/>
    </source>
</evidence>
<dbReference type="CDD" id="cd06810">
    <property type="entry name" value="PLPDE_III_ODC_DapDC_like"/>
    <property type="match status" value="1"/>
</dbReference>
<reference evidence="8 9" key="1">
    <citation type="submission" date="2018-03" db="EMBL/GenBank/DDBJ databases">
        <title>Whole genome sequencing of Histamine producing bacteria.</title>
        <authorList>
            <person name="Butler K."/>
        </authorList>
    </citation>
    <scope>NUCLEOTIDE SEQUENCE [LARGE SCALE GENOMIC DNA]</scope>
    <source>
        <strain evidence="8 9">DSM 16190</strain>
    </source>
</reference>
<dbReference type="RefSeq" id="WP_107281338.1">
    <property type="nucleotide sequence ID" value="NZ_PYMC01000001.1"/>
</dbReference>
<dbReference type="InterPro" id="IPR029066">
    <property type="entry name" value="PLP-binding_barrel"/>
</dbReference>
<dbReference type="SUPFAM" id="SSF50621">
    <property type="entry name" value="Alanine racemase C-terminal domain-like"/>
    <property type="match status" value="1"/>
</dbReference>
<dbReference type="Gene3D" id="3.20.20.10">
    <property type="entry name" value="Alanine racemase"/>
    <property type="match status" value="1"/>
</dbReference>
<keyword evidence="2 4" id="KW-0663">Pyridoxal phosphate</keyword>
<evidence type="ECO:0000256" key="5">
    <source>
        <dbReference type="RuleBase" id="RU003737"/>
    </source>
</evidence>
<dbReference type="InterPro" id="IPR022644">
    <property type="entry name" value="De-COase2_N"/>
</dbReference>
<keyword evidence="9" id="KW-1185">Reference proteome</keyword>
<dbReference type="GO" id="GO:0006596">
    <property type="term" value="P:polyamine biosynthetic process"/>
    <property type="evidence" value="ECO:0007669"/>
    <property type="project" value="InterPro"/>
</dbReference>
<dbReference type="InterPro" id="IPR002433">
    <property type="entry name" value="Orn_de-COase"/>
</dbReference>
<dbReference type="InterPro" id="IPR022653">
    <property type="entry name" value="De-COase2_pyr-phos_BS"/>
</dbReference>
<dbReference type="InterPro" id="IPR000183">
    <property type="entry name" value="Orn/DAP/Arg_de-COase"/>
</dbReference>
<evidence type="ECO:0000256" key="3">
    <source>
        <dbReference type="ARBA" id="ARBA00023239"/>
    </source>
</evidence>
<dbReference type="GO" id="GO:0008836">
    <property type="term" value="F:diaminopimelate decarboxylase activity"/>
    <property type="evidence" value="ECO:0007669"/>
    <property type="project" value="TreeGrafter"/>
</dbReference>
<dbReference type="PANTHER" id="PTHR43727">
    <property type="entry name" value="DIAMINOPIMELATE DECARBOXYLASE"/>
    <property type="match status" value="1"/>
</dbReference>
<evidence type="ECO:0000256" key="4">
    <source>
        <dbReference type="PIRSR" id="PIRSR600183-50"/>
    </source>
</evidence>
<dbReference type="Gene3D" id="2.40.37.10">
    <property type="entry name" value="Lyase, Ornithine Decarboxylase, Chain A, domain 1"/>
    <property type="match status" value="1"/>
</dbReference>
<evidence type="ECO:0000313" key="8">
    <source>
        <dbReference type="EMBL" id="PSW07185.1"/>
    </source>
</evidence>
<feature type="domain" description="Orn/DAP/Arg decarboxylase 2 C-terminal" evidence="6">
    <location>
        <begin position="23"/>
        <end position="361"/>
    </location>
</feature>
<dbReference type="EMBL" id="PYMC01000001">
    <property type="protein sequence ID" value="PSW07185.1"/>
    <property type="molecule type" value="Genomic_DNA"/>
</dbReference>
<proteinExistence type="inferred from homology"/>
<gene>
    <name evidence="8" type="ORF">C9I89_00165</name>
</gene>
<dbReference type="Pfam" id="PF00278">
    <property type="entry name" value="Orn_DAP_Arg_deC"/>
    <property type="match status" value="1"/>
</dbReference>
<comment type="caution">
    <text evidence="8">The sequence shown here is derived from an EMBL/GenBank/DDBJ whole genome shotgun (WGS) entry which is preliminary data.</text>
</comment>
<keyword evidence="3" id="KW-0456">Lyase</keyword>
<evidence type="ECO:0000259" key="7">
    <source>
        <dbReference type="Pfam" id="PF02784"/>
    </source>
</evidence>
<dbReference type="InterPro" id="IPR022643">
    <property type="entry name" value="De-COase2_C"/>
</dbReference>
<accession>A0A2T3N490</accession>
<dbReference type="PRINTS" id="PR01182">
    <property type="entry name" value="ORNDCRBXLASE"/>
</dbReference>
<name>A0A2T3N490_9GAMM</name>
<dbReference type="Proteomes" id="UP000240904">
    <property type="component" value="Unassembled WGS sequence"/>
</dbReference>
<dbReference type="GO" id="GO:0009089">
    <property type="term" value="P:lysine biosynthetic process via diaminopimelate"/>
    <property type="evidence" value="ECO:0007669"/>
    <property type="project" value="TreeGrafter"/>
</dbReference>
<dbReference type="InterPro" id="IPR009006">
    <property type="entry name" value="Ala_racemase/Decarboxylase_C"/>
</dbReference>
<sequence length="402" mass="44264">MALTEQVRKALQLASKQQPHSFYAYDLDGLDQHLAGLESAPAKLWYAVKANPLSAIIQSLDARGFGFDVASLGELKQVLAQGVDPSRILNTGPVKTPEHLADFIEHGVRIFVLESHQQADDLAKIAREQQIRIQVLLRVQLPWAKDPEEKMNVLGGSNPTPFGLTPEQWMPDTFTLPDEFELLGVHCFQWGNILCADTLVQTWQAAMPKLNALLDAWQIPEPVVDLGGGLGIPYAGQQQELDWQRVCQGLEQLKSEFQLGQCWMELGRYAVGPYGYYASKVADIKDNQGVHFAVIEGGSQHLLRPALTTQAFPVESLQPCDSPLTSYQIHGALCTGLDCLGSLQLPDSLQRGDWLIFSQAGAYGFTESMPYFLCHALPAELTFSQSGINVLRPSAPASHYLA</sequence>